<dbReference type="SMART" id="SM00642">
    <property type="entry name" value="Aamy"/>
    <property type="match status" value="1"/>
</dbReference>
<dbReference type="SUPFAM" id="SSF51445">
    <property type="entry name" value="(Trans)glycosidases"/>
    <property type="match status" value="1"/>
</dbReference>
<keyword evidence="8 10" id="KW-0320">Glycogen biosynthesis</keyword>
<feature type="domain" description="Glycosyl hydrolase family 13 catalytic" evidence="13">
    <location>
        <begin position="160"/>
        <end position="520"/>
    </location>
</feature>
<dbReference type="Pfam" id="PF02806">
    <property type="entry name" value="Alpha-amylase_C"/>
    <property type="match status" value="1"/>
</dbReference>
<name>C0EBJ0_9FIRM</name>
<keyword evidence="7 10" id="KW-0808">Transferase</keyword>
<dbReference type="AlphaFoldDB" id="C0EBJ0"/>
<reference evidence="14 15" key="2">
    <citation type="submission" date="2009-02" db="EMBL/GenBank/DDBJ databases">
        <title>Draft genome sequence of Clostridium methylpentosum (DSM 5476).</title>
        <authorList>
            <person name="Sudarsanam P."/>
            <person name="Ley R."/>
            <person name="Guruge J."/>
            <person name="Turnbaugh P.J."/>
            <person name="Mahowald M."/>
            <person name="Liep D."/>
            <person name="Gordon J."/>
        </authorList>
    </citation>
    <scope>NUCLEOTIDE SEQUENCE [LARGE SCALE GENOMIC DNA]</scope>
    <source>
        <strain evidence="14 15">DSM 5476</strain>
    </source>
</reference>
<dbReference type="GO" id="GO:0005829">
    <property type="term" value="C:cytosol"/>
    <property type="evidence" value="ECO:0007669"/>
    <property type="project" value="TreeGrafter"/>
</dbReference>
<dbReference type="PANTHER" id="PTHR43651:SF3">
    <property type="entry name" value="1,4-ALPHA-GLUCAN-BRANCHING ENZYME"/>
    <property type="match status" value="1"/>
</dbReference>
<evidence type="ECO:0000256" key="7">
    <source>
        <dbReference type="ARBA" id="ARBA00022679"/>
    </source>
</evidence>
<evidence type="ECO:0000313" key="14">
    <source>
        <dbReference type="EMBL" id="EEG31176.1"/>
    </source>
</evidence>
<feature type="active site" description="Nucleophile" evidence="10 11">
    <location>
        <position position="317"/>
    </location>
</feature>
<dbReference type="EMBL" id="ACEC01000042">
    <property type="protein sequence ID" value="EEG31176.1"/>
    <property type="molecule type" value="Genomic_DNA"/>
</dbReference>
<dbReference type="HOGENOM" id="CLU_004245_3_2_9"/>
<keyword evidence="6 10" id="KW-0328">Glycosyltransferase</keyword>
<dbReference type="Proteomes" id="UP000003340">
    <property type="component" value="Unassembled WGS sequence"/>
</dbReference>
<proteinExistence type="inferred from homology"/>
<dbReference type="GO" id="GO:0004553">
    <property type="term" value="F:hydrolase activity, hydrolyzing O-glycosyl compounds"/>
    <property type="evidence" value="ECO:0007669"/>
    <property type="project" value="InterPro"/>
</dbReference>
<evidence type="ECO:0000256" key="8">
    <source>
        <dbReference type="ARBA" id="ARBA00023056"/>
    </source>
</evidence>
<dbReference type="InterPro" id="IPR037439">
    <property type="entry name" value="Branching_enzy"/>
</dbReference>
<dbReference type="HAMAP" id="MF_00685">
    <property type="entry name" value="GlgB"/>
    <property type="match status" value="1"/>
</dbReference>
<keyword evidence="15" id="KW-1185">Reference proteome</keyword>
<dbReference type="CDD" id="cd11322">
    <property type="entry name" value="AmyAc_Glg_BE"/>
    <property type="match status" value="1"/>
</dbReference>
<evidence type="ECO:0000256" key="9">
    <source>
        <dbReference type="ARBA" id="ARBA00023277"/>
    </source>
</evidence>
<comment type="catalytic activity">
    <reaction evidence="1 10">
        <text>Transfers a segment of a (1-&gt;4)-alpha-D-glucan chain to a primary hydroxy group in a similar glucan chain.</text>
        <dbReference type="EC" id="2.4.1.18"/>
    </reaction>
</comment>
<dbReference type="PIRSF" id="PIRSF000463">
    <property type="entry name" value="GlgB"/>
    <property type="match status" value="1"/>
</dbReference>
<dbReference type="Gene3D" id="2.60.40.10">
    <property type="entry name" value="Immunoglobulins"/>
    <property type="match status" value="1"/>
</dbReference>
<dbReference type="GO" id="GO:0003844">
    <property type="term" value="F:1,4-alpha-glucan branching enzyme activity"/>
    <property type="evidence" value="ECO:0007669"/>
    <property type="project" value="UniProtKB-UniRule"/>
</dbReference>
<evidence type="ECO:0000256" key="6">
    <source>
        <dbReference type="ARBA" id="ARBA00022676"/>
    </source>
</evidence>
<dbReference type="EC" id="2.4.1.18" evidence="10"/>
<sequence>MDKECVIMQDKQSKSNRSITSFLEGNNTTSYEYFGAHYSKRGRGEGVVFRCWCPNARSVSVVGDFNEWDRMNHPMKKIHDRGIWECFIPKIQQYDIYKYSIEAADGQIRMKADPYAFHSETRPDTASKFYNLDGFRWTDQKWMDEQSEINHYKRPMNIYEIHMGSWRTYEDGSPFNYSKFADELVPYVKSMGYTHIELMPITEYPFDGSWGYQVTGYFAPTSRYGTPHDFMKFVDKCHRAGIGVILDWVPAHFPKDGAGLYEFDGSYCYEYADPNKREHEGWGTRVFDYGKPEVVSFLISSANYWFELYHIDGLRVDAVASMLYLDYDRQDGRWTPNQYGGKENLEAIDFLRKLNREVLSLHPNAMMIAEESTAWPLVTKPGDVGGLGFNFKWNMGWMNDMITYMSLDPLFRGGNHDKVTFSFFYAFSENYILPISHDEVVHGKCSLINKMPGEYEQKFAGMRAFFGYMMAHPGKKLLFMGQEFGQFIEWNYEKELDWMLLAYDKHKQLQHYTQTLNKFYLKNKPLWENDDSWEGFSWISNDDTSNNVIAFRRIDDTGHELVIVCNFSPLTYENYRIGVPYVATYTEILNSDATEFGGEGHLNEDDIQSEDEPMHGYEQSIVLTVPPMGVTYLKPKSILRKKKKPSAKEKEGSTAGEEPEQAVATRAVKKRQSAQLAASPKKETAVRRREPAKLAKTEKKETAVRSREPAKLVKAEKKETAVRSREPAKLAKAEKKETAVRKREPAKLAKTTAASLGKPVKEE</sequence>
<dbReference type="InterPro" id="IPR006048">
    <property type="entry name" value="A-amylase/branching_C"/>
</dbReference>
<dbReference type="Gene3D" id="3.20.20.80">
    <property type="entry name" value="Glycosidases"/>
    <property type="match status" value="1"/>
</dbReference>
<dbReference type="FunFam" id="2.60.40.1180:FF:000002">
    <property type="entry name" value="1,4-alpha-glucan branching enzyme GlgB"/>
    <property type="match status" value="1"/>
</dbReference>
<keyword evidence="9 10" id="KW-0119">Carbohydrate metabolism</keyword>
<dbReference type="PANTHER" id="PTHR43651">
    <property type="entry name" value="1,4-ALPHA-GLUCAN-BRANCHING ENZYME"/>
    <property type="match status" value="1"/>
</dbReference>
<evidence type="ECO:0000256" key="4">
    <source>
        <dbReference type="ARBA" id="ARBA00009000"/>
    </source>
</evidence>
<dbReference type="NCBIfam" id="NF008967">
    <property type="entry name" value="PRK12313.1"/>
    <property type="match status" value="1"/>
</dbReference>
<dbReference type="InterPro" id="IPR004193">
    <property type="entry name" value="Glyco_hydro_13_N"/>
</dbReference>
<dbReference type="GO" id="GO:0005978">
    <property type="term" value="P:glycogen biosynthetic process"/>
    <property type="evidence" value="ECO:0007669"/>
    <property type="project" value="UniProtKB-UniRule"/>
</dbReference>
<evidence type="ECO:0000256" key="2">
    <source>
        <dbReference type="ARBA" id="ARBA00002953"/>
    </source>
</evidence>
<comment type="pathway">
    <text evidence="3 10">Glycan biosynthesis; glycogen biosynthesis.</text>
</comment>
<dbReference type="NCBIfam" id="NF003811">
    <property type="entry name" value="PRK05402.1"/>
    <property type="match status" value="1"/>
</dbReference>
<dbReference type="GO" id="GO:0043169">
    <property type="term" value="F:cation binding"/>
    <property type="evidence" value="ECO:0007669"/>
    <property type="project" value="InterPro"/>
</dbReference>
<dbReference type="SUPFAM" id="SSF51011">
    <property type="entry name" value="Glycosyl hydrolase domain"/>
    <property type="match status" value="1"/>
</dbReference>
<dbReference type="CDD" id="cd02855">
    <property type="entry name" value="E_set_GBE_prok_N"/>
    <property type="match status" value="1"/>
</dbReference>
<evidence type="ECO:0000256" key="12">
    <source>
        <dbReference type="SAM" id="MobiDB-lite"/>
    </source>
</evidence>
<evidence type="ECO:0000256" key="3">
    <source>
        <dbReference type="ARBA" id="ARBA00004964"/>
    </source>
</evidence>
<comment type="caution">
    <text evidence="14">The sequence shown here is derived from an EMBL/GenBank/DDBJ whole genome shotgun (WGS) entry which is preliminary data.</text>
</comment>
<dbReference type="InterPro" id="IPR044143">
    <property type="entry name" value="GlgB_N_E_set_prok"/>
</dbReference>
<evidence type="ECO:0000256" key="11">
    <source>
        <dbReference type="PIRSR" id="PIRSR000463-1"/>
    </source>
</evidence>
<evidence type="ECO:0000259" key="13">
    <source>
        <dbReference type="SMART" id="SM00642"/>
    </source>
</evidence>
<dbReference type="InterPro" id="IPR017853">
    <property type="entry name" value="GH"/>
</dbReference>
<dbReference type="InterPro" id="IPR013783">
    <property type="entry name" value="Ig-like_fold"/>
</dbReference>
<dbReference type="Pfam" id="PF00128">
    <property type="entry name" value="Alpha-amylase"/>
    <property type="match status" value="1"/>
</dbReference>
<reference evidence="14 15" key="1">
    <citation type="submission" date="2009-01" db="EMBL/GenBank/DDBJ databases">
        <authorList>
            <person name="Fulton L."/>
            <person name="Clifton S."/>
            <person name="Fulton B."/>
            <person name="Xu J."/>
            <person name="Minx P."/>
            <person name="Pepin K.H."/>
            <person name="Johnson M."/>
            <person name="Bhonagiri V."/>
            <person name="Nash W.E."/>
            <person name="Mardis E.R."/>
            <person name="Wilson R.K."/>
        </authorList>
    </citation>
    <scope>NUCLEOTIDE SEQUENCE [LARGE SCALE GENOMIC DNA]</scope>
    <source>
        <strain evidence="14 15">DSM 5476</strain>
    </source>
</reference>
<comment type="function">
    <text evidence="2 10">Catalyzes the formation of the alpha-1,6-glucosidic linkages in glycogen by scission of a 1,4-alpha-linked oligosaccharide from growing alpha-1,4-glucan chains and the subsequent attachment of the oligosaccharide to the alpha-1,6 position.</text>
</comment>
<protein>
    <recommendedName>
        <fullName evidence="10">1,4-alpha-glucan branching enzyme GlgB</fullName>
        <ecNumber evidence="10">2.4.1.18</ecNumber>
    </recommendedName>
    <alternativeName>
        <fullName evidence="10">1,4-alpha-D-glucan:1,4-alpha-D-glucan 6-glucosyl-transferase</fullName>
    </alternativeName>
    <alternativeName>
        <fullName evidence="10">Alpha-(1-&gt;4)-glucan branching enzyme</fullName>
    </alternativeName>
    <alternativeName>
        <fullName evidence="10">Glycogen branching enzyme</fullName>
        <shortName evidence="10">BE</shortName>
    </alternativeName>
</protein>
<dbReference type="FunFam" id="3.20.20.80:FF:000003">
    <property type="entry name" value="1,4-alpha-glucan branching enzyme GlgB"/>
    <property type="match status" value="1"/>
</dbReference>
<feature type="active site" description="Proton donor" evidence="10 11">
    <location>
        <position position="370"/>
    </location>
</feature>
<dbReference type="InterPro" id="IPR006407">
    <property type="entry name" value="GlgB"/>
</dbReference>
<evidence type="ECO:0000256" key="10">
    <source>
        <dbReference type="HAMAP-Rule" id="MF_00685"/>
    </source>
</evidence>
<dbReference type="InterPro" id="IPR006047">
    <property type="entry name" value="GH13_cat_dom"/>
</dbReference>
<dbReference type="InterPro" id="IPR013780">
    <property type="entry name" value="Glyco_hydro_b"/>
</dbReference>
<evidence type="ECO:0000256" key="5">
    <source>
        <dbReference type="ARBA" id="ARBA00022600"/>
    </source>
</evidence>
<dbReference type="UniPathway" id="UPA00164"/>
<dbReference type="NCBIfam" id="TIGR01515">
    <property type="entry name" value="branching_enzym"/>
    <property type="match status" value="1"/>
</dbReference>
<comment type="subunit">
    <text evidence="10">Monomer.</text>
</comment>
<dbReference type="eggNOG" id="COG0296">
    <property type="taxonomic scope" value="Bacteria"/>
</dbReference>
<gene>
    <name evidence="10 14" type="primary">glgB</name>
    <name evidence="14" type="ORF">CLOSTMETH_01208</name>
</gene>
<accession>C0EBJ0</accession>
<dbReference type="Pfam" id="PF02922">
    <property type="entry name" value="CBM_48"/>
    <property type="match status" value="1"/>
</dbReference>
<feature type="compositionally biased region" description="Basic and acidic residues" evidence="12">
    <location>
        <begin position="680"/>
        <end position="747"/>
    </location>
</feature>
<evidence type="ECO:0000256" key="1">
    <source>
        <dbReference type="ARBA" id="ARBA00000826"/>
    </source>
</evidence>
<dbReference type="STRING" id="537013.CLOSTMETH_01208"/>
<comment type="similarity">
    <text evidence="4 10">Belongs to the glycosyl hydrolase 13 family. GlgB subfamily.</text>
</comment>
<keyword evidence="5 10" id="KW-0321">Glycogen metabolism</keyword>
<evidence type="ECO:0000313" key="15">
    <source>
        <dbReference type="Proteomes" id="UP000003340"/>
    </source>
</evidence>
<dbReference type="Gene3D" id="2.60.40.1180">
    <property type="entry name" value="Golgi alpha-mannosidase II"/>
    <property type="match status" value="1"/>
</dbReference>
<organism evidence="14 15">
    <name type="scientific">[Clostridium] methylpentosum DSM 5476</name>
    <dbReference type="NCBI Taxonomy" id="537013"/>
    <lineage>
        <taxon>Bacteria</taxon>
        <taxon>Bacillati</taxon>
        <taxon>Bacillota</taxon>
        <taxon>Clostridia</taxon>
        <taxon>Eubacteriales</taxon>
        <taxon>Oscillospiraceae</taxon>
        <taxon>Oscillospiraceae incertae sedis</taxon>
    </lineage>
</organism>
<feature type="region of interest" description="Disordered" evidence="12">
    <location>
        <begin position="636"/>
        <end position="763"/>
    </location>
</feature>